<evidence type="ECO:0000313" key="3">
    <source>
        <dbReference type="Proteomes" id="UP001501666"/>
    </source>
</evidence>
<name>A0ABN3TG41_9ACTN</name>
<keyword evidence="1" id="KW-0472">Membrane</keyword>
<gene>
    <name evidence="2" type="ORF">GCM10010412_100920</name>
</gene>
<keyword evidence="1" id="KW-0812">Transmembrane</keyword>
<accession>A0ABN3TG41</accession>
<dbReference type="EMBL" id="BAAATE010000087">
    <property type="protein sequence ID" value="GAA2702766.1"/>
    <property type="molecule type" value="Genomic_DNA"/>
</dbReference>
<dbReference type="RefSeq" id="WP_346158320.1">
    <property type="nucleotide sequence ID" value="NZ_BAAATE010000087.1"/>
</dbReference>
<feature type="transmembrane region" description="Helical" evidence="1">
    <location>
        <begin position="32"/>
        <end position="50"/>
    </location>
</feature>
<evidence type="ECO:0000256" key="1">
    <source>
        <dbReference type="SAM" id="Phobius"/>
    </source>
</evidence>
<reference evidence="2 3" key="1">
    <citation type="journal article" date="2019" name="Int. J. Syst. Evol. Microbiol.">
        <title>The Global Catalogue of Microorganisms (GCM) 10K type strain sequencing project: providing services to taxonomists for standard genome sequencing and annotation.</title>
        <authorList>
            <consortium name="The Broad Institute Genomics Platform"/>
            <consortium name="The Broad Institute Genome Sequencing Center for Infectious Disease"/>
            <person name="Wu L."/>
            <person name="Ma J."/>
        </authorList>
    </citation>
    <scope>NUCLEOTIDE SEQUENCE [LARGE SCALE GENOMIC DNA]</scope>
    <source>
        <strain evidence="2 3">JCM 6835</strain>
    </source>
</reference>
<organism evidence="2 3">
    <name type="scientific">Nonomuraea recticatena</name>
    <dbReference type="NCBI Taxonomy" id="46178"/>
    <lineage>
        <taxon>Bacteria</taxon>
        <taxon>Bacillati</taxon>
        <taxon>Actinomycetota</taxon>
        <taxon>Actinomycetes</taxon>
        <taxon>Streptosporangiales</taxon>
        <taxon>Streptosporangiaceae</taxon>
        <taxon>Nonomuraea</taxon>
    </lineage>
</organism>
<comment type="caution">
    <text evidence="2">The sequence shown here is derived from an EMBL/GenBank/DDBJ whole genome shotgun (WGS) entry which is preliminary data.</text>
</comment>
<sequence>MKPLGLLFVSLGLVVAAVSVFELAQPAPHEAALLFLLAGLTLVVFGVLAIRDEKPGAGR</sequence>
<keyword evidence="3" id="KW-1185">Reference proteome</keyword>
<evidence type="ECO:0000313" key="2">
    <source>
        <dbReference type="EMBL" id="GAA2702766.1"/>
    </source>
</evidence>
<protein>
    <submittedName>
        <fullName evidence="2">Uncharacterized protein</fullName>
    </submittedName>
</protein>
<proteinExistence type="predicted"/>
<dbReference type="Proteomes" id="UP001501666">
    <property type="component" value="Unassembled WGS sequence"/>
</dbReference>
<keyword evidence="1" id="KW-1133">Transmembrane helix</keyword>